<evidence type="ECO:0000313" key="2">
    <source>
        <dbReference type="Proteomes" id="UP000293342"/>
    </source>
</evidence>
<dbReference type="AlphaFoldDB" id="A0A4R0JKW4"/>
<dbReference type="EMBL" id="SJKD01000005">
    <property type="protein sequence ID" value="TCC47751.1"/>
    <property type="molecule type" value="Genomic_DNA"/>
</dbReference>
<dbReference type="Proteomes" id="UP000293342">
    <property type="component" value="Unassembled WGS sequence"/>
</dbReference>
<keyword evidence="2" id="KW-1185">Reference proteome</keyword>
<reference evidence="1 2" key="1">
    <citation type="submission" date="2019-02" db="EMBL/GenBank/DDBJ databases">
        <title>Kribbella capetownensis sp. nov. and Kribbella speibonae sp. nov., isolated from soil.</title>
        <authorList>
            <person name="Curtis S.M."/>
            <person name="Norton I."/>
            <person name="Everest G.J."/>
            <person name="Meyers P.R."/>
        </authorList>
    </citation>
    <scope>NUCLEOTIDE SEQUENCE [LARGE SCALE GENOMIC DNA]</scope>
    <source>
        <strain evidence="1 2">YM53</strain>
    </source>
</reference>
<evidence type="ECO:0000313" key="1">
    <source>
        <dbReference type="EMBL" id="TCC47751.1"/>
    </source>
</evidence>
<comment type="caution">
    <text evidence="1">The sequence shown here is derived from an EMBL/GenBank/DDBJ whole genome shotgun (WGS) entry which is preliminary data.</text>
</comment>
<gene>
    <name evidence="1" type="ORF">E0H75_23675</name>
</gene>
<proteinExistence type="predicted"/>
<organism evidence="1 2">
    <name type="scientific">Kribbella capetownensis</name>
    <dbReference type="NCBI Taxonomy" id="1572659"/>
    <lineage>
        <taxon>Bacteria</taxon>
        <taxon>Bacillati</taxon>
        <taxon>Actinomycetota</taxon>
        <taxon>Actinomycetes</taxon>
        <taxon>Propionibacteriales</taxon>
        <taxon>Kribbellaceae</taxon>
        <taxon>Kribbella</taxon>
    </lineage>
</organism>
<accession>A0A4R0JKW4</accession>
<dbReference type="OrthoDB" id="5194813at2"/>
<dbReference type="RefSeq" id="WP_131515815.1">
    <property type="nucleotide sequence ID" value="NZ_SJKD01000005.1"/>
</dbReference>
<protein>
    <submittedName>
        <fullName evidence="1">DUF2188 domain-containing protein</fullName>
    </submittedName>
</protein>
<name>A0A4R0JKW4_9ACTN</name>
<sequence>MTSFDLTEPDSTYELHADVETYHQGGTWYTRRCDSPEPFASGASRLRLIAIGVEVARWNGLRHVIRDPDGTIAEINTYLTGPYPSRAPTGHQRVRG</sequence>